<proteinExistence type="predicted"/>
<gene>
    <name evidence="2" type="ORF">LE190_13885</name>
</gene>
<sequence length="105" mass="11829">MIKHLGLLVLGPVIAACTSASMSPVQNRPDMLLKASEFRVALPKYEVPPAAAWDNFQHRATIVWACRQVNSGEFVADKFCRNKVMNDHQWPGMDVPENYRGLVIY</sequence>
<keyword evidence="1" id="KW-0732">Signal</keyword>
<evidence type="ECO:0000256" key="1">
    <source>
        <dbReference type="SAM" id="SignalP"/>
    </source>
</evidence>
<evidence type="ECO:0000313" key="2">
    <source>
        <dbReference type="EMBL" id="MCA1857007.1"/>
    </source>
</evidence>
<evidence type="ECO:0000313" key="3">
    <source>
        <dbReference type="Proteomes" id="UP001198602"/>
    </source>
</evidence>
<dbReference type="RefSeq" id="WP_225239257.1">
    <property type="nucleotide sequence ID" value="NZ_JAHYBX010000005.1"/>
</dbReference>
<protein>
    <submittedName>
        <fullName evidence="2">Uncharacterized protein</fullName>
    </submittedName>
</protein>
<comment type="caution">
    <text evidence="2">The sequence shown here is derived from an EMBL/GenBank/DDBJ whole genome shotgun (WGS) entry which is preliminary data.</text>
</comment>
<name>A0ABS7YD47_9BURK</name>
<organism evidence="2 3">
    <name type="scientific">Massilia hydrophila</name>
    <dbReference type="NCBI Taxonomy" id="3044279"/>
    <lineage>
        <taxon>Bacteria</taxon>
        <taxon>Pseudomonadati</taxon>
        <taxon>Pseudomonadota</taxon>
        <taxon>Betaproteobacteria</taxon>
        <taxon>Burkholderiales</taxon>
        <taxon>Oxalobacteraceae</taxon>
        <taxon>Telluria group</taxon>
        <taxon>Massilia</taxon>
    </lineage>
</organism>
<feature type="chain" id="PRO_5047173868" evidence="1">
    <location>
        <begin position="23"/>
        <end position="105"/>
    </location>
</feature>
<dbReference type="PROSITE" id="PS51257">
    <property type="entry name" value="PROKAR_LIPOPROTEIN"/>
    <property type="match status" value="1"/>
</dbReference>
<dbReference type="Proteomes" id="UP001198602">
    <property type="component" value="Unassembled WGS sequence"/>
</dbReference>
<keyword evidence="3" id="KW-1185">Reference proteome</keyword>
<accession>A0ABS7YD47</accession>
<reference evidence="2 3" key="1">
    <citation type="submission" date="2021-07" db="EMBL/GenBank/DDBJ databases">
        <title>Characterization of Violacein-producing bacteria and related species.</title>
        <authorList>
            <person name="Wilson H.S."/>
            <person name="De Leon M.E."/>
        </authorList>
    </citation>
    <scope>NUCLEOTIDE SEQUENCE [LARGE SCALE GENOMIC DNA]</scope>
    <source>
        <strain evidence="2 3">HSC-2F05</strain>
    </source>
</reference>
<feature type="signal peptide" evidence="1">
    <location>
        <begin position="1"/>
        <end position="22"/>
    </location>
</feature>
<dbReference type="EMBL" id="JAHYBX010000005">
    <property type="protein sequence ID" value="MCA1857007.1"/>
    <property type="molecule type" value="Genomic_DNA"/>
</dbReference>